<reference evidence="1" key="1">
    <citation type="submission" date="2020-11" db="EMBL/GenBank/DDBJ databases">
        <authorList>
            <person name="Whiteford S."/>
        </authorList>
    </citation>
    <scope>NUCLEOTIDE SEQUENCE</scope>
</reference>
<proteinExistence type="predicted"/>
<dbReference type="EMBL" id="CAJHNJ030000023">
    <property type="protein sequence ID" value="CAG9120130.1"/>
    <property type="molecule type" value="Genomic_DNA"/>
</dbReference>
<gene>
    <name evidence="1" type="ORF">PLXY2_LOCUS7114</name>
</gene>
<organism evidence="1 2">
    <name type="scientific">Plutella xylostella</name>
    <name type="common">Diamondback moth</name>
    <name type="synonym">Plutella maculipennis</name>
    <dbReference type="NCBI Taxonomy" id="51655"/>
    <lineage>
        <taxon>Eukaryota</taxon>
        <taxon>Metazoa</taxon>
        <taxon>Ecdysozoa</taxon>
        <taxon>Arthropoda</taxon>
        <taxon>Hexapoda</taxon>
        <taxon>Insecta</taxon>
        <taxon>Pterygota</taxon>
        <taxon>Neoptera</taxon>
        <taxon>Endopterygota</taxon>
        <taxon>Lepidoptera</taxon>
        <taxon>Glossata</taxon>
        <taxon>Ditrysia</taxon>
        <taxon>Yponomeutoidea</taxon>
        <taxon>Plutellidae</taxon>
        <taxon>Plutella</taxon>
    </lineage>
</organism>
<accession>A0A8S4EXE5</accession>
<name>A0A8S4EXE5_PLUXY</name>
<comment type="caution">
    <text evidence="1">The sequence shown here is derived from an EMBL/GenBank/DDBJ whole genome shotgun (WGS) entry which is preliminary data.</text>
</comment>
<dbReference type="Proteomes" id="UP000653454">
    <property type="component" value="Unassembled WGS sequence"/>
</dbReference>
<evidence type="ECO:0000313" key="1">
    <source>
        <dbReference type="EMBL" id="CAG9120130.1"/>
    </source>
</evidence>
<evidence type="ECO:0000313" key="2">
    <source>
        <dbReference type="Proteomes" id="UP000653454"/>
    </source>
</evidence>
<protein>
    <submittedName>
        <fullName evidence="1">(diamondback moth) hypothetical protein</fullName>
    </submittedName>
</protein>
<sequence>MSGFRTLKEVGCKLDEDLRNLSSQLFCVKVRETEEDIIAKKLQDLTTFTSKYRLLHAKISASTPQVTDRVLNGADVTSDLEETIQKRVLEGAITKGLSQSRAIQNLISTKDSKLSPDLVDRKERILERMRRLRALDLELHQLDSVLVEKQSEHEAARAQWDALLGELRDRRAAATADSEMVEPGPLYDKLRILVDKMECVRGLLGRLVAGRSSNCDWLSEPRALRALPLTRQFNTVASVMQGGDEEL</sequence>
<dbReference type="AlphaFoldDB" id="A0A8S4EXE5"/>
<keyword evidence="2" id="KW-1185">Reference proteome</keyword>